<organism evidence="1 2">
    <name type="scientific">Candidatus Pantoea multigeneris</name>
    <dbReference type="NCBI Taxonomy" id="2608357"/>
    <lineage>
        <taxon>Bacteria</taxon>
        <taxon>Pseudomonadati</taxon>
        <taxon>Pseudomonadota</taxon>
        <taxon>Gammaproteobacteria</taxon>
        <taxon>Enterobacterales</taxon>
        <taxon>Erwiniaceae</taxon>
        <taxon>Pantoea</taxon>
    </lineage>
</organism>
<accession>A0ABX0R9Q2</accession>
<reference evidence="1 2" key="1">
    <citation type="journal article" date="2019" name="bioRxiv">
        <title>Bacteria contribute to plant secondary compound degradation in a generalist herbivore system.</title>
        <authorList>
            <person name="Francoeur C.B."/>
            <person name="Khadempour L."/>
            <person name="Moreira-Soto R.D."/>
            <person name="Gotting K."/>
            <person name="Book A.J."/>
            <person name="Pinto-Tomas A.A."/>
            <person name="Keefover-Ring K."/>
            <person name="Currie C.R."/>
        </authorList>
    </citation>
    <scope>NUCLEOTIDE SEQUENCE [LARGE SCALE GENOMIC DNA]</scope>
    <source>
        <strain evidence="1">Acro-835</strain>
    </source>
</reference>
<sequence length="156" mass="17764">MADKVTVMPGNGTEKKWPNEGDVFYFKLSDGRFGYGMVSLGKIDVGPFKNAIVIYIYDSFTLSPDENITLKKEDLLLPPIITNASCWKNGYFVTLKKLGSNRLDVYHEHYFKNPIRNKVYNHNGIETELPIDNIPVGEESIQFHKSVINSIEYALN</sequence>
<evidence type="ECO:0000313" key="1">
    <source>
        <dbReference type="EMBL" id="NIF22095.1"/>
    </source>
</evidence>
<keyword evidence="2" id="KW-1185">Reference proteome</keyword>
<evidence type="ECO:0008006" key="3">
    <source>
        <dbReference type="Google" id="ProtNLM"/>
    </source>
</evidence>
<dbReference type="RefSeq" id="WP_167014503.1">
    <property type="nucleotide sequence ID" value="NZ_VWXF01000004.1"/>
</dbReference>
<proteinExistence type="predicted"/>
<evidence type="ECO:0000313" key="2">
    <source>
        <dbReference type="Proteomes" id="UP001515683"/>
    </source>
</evidence>
<dbReference type="Pfam" id="PF15428">
    <property type="entry name" value="Imm26"/>
    <property type="match status" value="1"/>
</dbReference>
<dbReference type="InterPro" id="IPR029278">
    <property type="entry name" value="Imm26"/>
</dbReference>
<protein>
    <recommendedName>
        <fullName evidence="3">Immunity protein 26</fullName>
    </recommendedName>
</protein>
<name>A0ABX0R9Q2_9GAMM</name>
<dbReference type="Proteomes" id="UP001515683">
    <property type="component" value="Unassembled WGS sequence"/>
</dbReference>
<gene>
    <name evidence="1" type="ORF">F3J40_10850</name>
</gene>
<comment type="caution">
    <text evidence="1">The sequence shown here is derived from an EMBL/GenBank/DDBJ whole genome shotgun (WGS) entry which is preliminary data.</text>
</comment>
<dbReference type="EMBL" id="VWXF01000004">
    <property type="protein sequence ID" value="NIF22095.1"/>
    <property type="molecule type" value="Genomic_DNA"/>
</dbReference>